<feature type="transmembrane region" description="Helical" evidence="1">
    <location>
        <begin position="392"/>
        <end position="413"/>
    </location>
</feature>
<keyword evidence="1" id="KW-1133">Transmembrane helix</keyword>
<comment type="caution">
    <text evidence="2">The sequence shown here is derived from an EMBL/GenBank/DDBJ whole genome shotgun (WGS) entry which is preliminary data.</text>
</comment>
<evidence type="ECO:0000313" key="2">
    <source>
        <dbReference type="EMBL" id="MBE9609381.1"/>
    </source>
</evidence>
<feature type="transmembrane region" description="Helical" evidence="1">
    <location>
        <begin position="481"/>
        <end position="504"/>
    </location>
</feature>
<dbReference type="Pfam" id="PF03806">
    <property type="entry name" value="ABG_transport"/>
    <property type="match status" value="1"/>
</dbReference>
<feature type="transmembrane region" description="Helical" evidence="1">
    <location>
        <begin position="170"/>
        <end position="190"/>
    </location>
</feature>
<name>A0A8J7FRA0_9NEIS</name>
<dbReference type="PANTHER" id="PTHR30282">
    <property type="entry name" value="P-AMINOBENZOYL GLUTAMATE TRANSPORTER"/>
    <property type="match status" value="1"/>
</dbReference>
<feature type="transmembrane region" description="Helical" evidence="1">
    <location>
        <begin position="420"/>
        <end position="438"/>
    </location>
</feature>
<keyword evidence="1" id="KW-0472">Membrane</keyword>
<dbReference type="RefSeq" id="WP_194115910.1">
    <property type="nucleotide sequence ID" value="NZ_JADFUA010000004.1"/>
</dbReference>
<protein>
    <submittedName>
        <fullName evidence="2">AbgT family transporter</fullName>
    </submittedName>
</protein>
<dbReference type="EMBL" id="JADFUA010000004">
    <property type="protein sequence ID" value="MBE9609381.1"/>
    <property type="molecule type" value="Genomic_DNA"/>
</dbReference>
<feature type="transmembrane region" description="Helical" evidence="1">
    <location>
        <begin position="275"/>
        <end position="292"/>
    </location>
</feature>
<sequence length="523" mass="54883">MPHSHVLEPTPARPASLTNRLLDGIERVGNALPDPVTLFVLLCLVVVLGSHWAASTGMSVIKPGTDDVITPVSLLSAATLQQWLVDAPKHFATFPPLATVLVALIGVGVAERSGLLGTVLARIVMCAPRRLMTPIVVLVGIMSNLASDVGYVVVIPLAAMIFASAGRHPLAGLAAAFAGTSAGFSANLLVSTLDPLLGGLTEAAAHLIDPAWQVSALANYYFMAASAIALTAVAWYVTDRIIEPRLPQWQGNAGAADTPRADAASRAAEQRGLRAAGLVALLTTGLLLALWLPEGGILRDPVKGTLLPSPFINGIVVVIMVVFLLPGIAYGLAAGSMRNDRDVARAMGDSLSEMGYYLVMVFFAAQFIALFGQSKLGVLLAVNGAEAISASGLSGMPLLLTFVLFTAAVNLVIGSASAKWALLAPIFVPMLMLLGFTPEATQLAYRIGDSVSNIISPMMVYFPIVLVMAKRYLPEYGLGSLITLMLPYSLAFTLAWSLLMTVWIGLDIPIGPGIAIHLPTTLH</sequence>
<dbReference type="InterPro" id="IPR004697">
    <property type="entry name" value="AbgT"/>
</dbReference>
<feature type="transmembrane region" description="Helical" evidence="1">
    <location>
        <begin position="91"/>
        <end position="110"/>
    </location>
</feature>
<feature type="transmembrane region" description="Helical" evidence="1">
    <location>
        <begin position="450"/>
        <end position="469"/>
    </location>
</feature>
<keyword evidence="3" id="KW-1185">Reference proteome</keyword>
<dbReference type="GO" id="GO:0015558">
    <property type="term" value="F:secondary active p-aminobenzoyl-glutamate transmembrane transporter activity"/>
    <property type="evidence" value="ECO:0007669"/>
    <property type="project" value="InterPro"/>
</dbReference>
<evidence type="ECO:0000313" key="3">
    <source>
        <dbReference type="Proteomes" id="UP000604481"/>
    </source>
</evidence>
<dbReference type="AlphaFoldDB" id="A0A8J7FRA0"/>
<dbReference type="PANTHER" id="PTHR30282:SF0">
    <property type="entry name" value="P-AMINOBENZOYL-GLUTAMATE TRANSPORT PROTEIN"/>
    <property type="match status" value="1"/>
</dbReference>
<dbReference type="GO" id="GO:1902604">
    <property type="term" value="P:p-aminobenzoyl-glutamate transmembrane transport"/>
    <property type="evidence" value="ECO:0007669"/>
    <property type="project" value="InterPro"/>
</dbReference>
<feature type="transmembrane region" description="Helical" evidence="1">
    <location>
        <begin position="135"/>
        <end position="163"/>
    </location>
</feature>
<feature type="transmembrane region" description="Helical" evidence="1">
    <location>
        <begin position="36"/>
        <end position="54"/>
    </location>
</feature>
<feature type="transmembrane region" description="Helical" evidence="1">
    <location>
        <begin position="312"/>
        <end position="333"/>
    </location>
</feature>
<gene>
    <name evidence="2" type="ORF">INR99_08460</name>
</gene>
<dbReference type="Proteomes" id="UP000604481">
    <property type="component" value="Unassembled WGS sequence"/>
</dbReference>
<proteinExistence type="predicted"/>
<reference evidence="2 3" key="1">
    <citation type="submission" date="2020-10" db="EMBL/GenBank/DDBJ databases">
        <title>The genome sequence of Chitinilyticum litopenaei 4Y14.</title>
        <authorList>
            <person name="Liu Y."/>
        </authorList>
    </citation>
    <scope>NUCLEOTIDE SEQUENCE [LARGE SCALE GENOMIC DNA]</scope>
    <source>
        <strain evidence="2 3">4Y14</strain>
    </source>
</reference>
<feature type="transmembrane region" description="Helical" evidence="1">
    <location>
        <begin position="220"/>
        <end position="238"/>
    </location>
</feature>
<feature type="transmembrane region" description="Helical" evidence="1">
    <location>
        <begin position="354"/>
        <end position="372"/>
    </location>
</feature>
<accession>A0A8J7FRA0</accession>
<evidence type="ECO:0000256" key="1">
    <source>
        <dbReference type="SAM" id="Phobius"/>
    </source>
</evidence>
<keyword evidence="1" id="KW-0812">Transmembrane</keyword>
<organism evidence="2 3">
    <name type="scientific">Chitinilyticum piscinae</name>
    <dbReference type="NCBI Taxonomy" id="2866724"/>
    <lineage>
        <taxon>Bacteria</taxon>
        <taxon>Pseudomonadati</taxon>
        <taxon>Pseudomonadota</taxon>
        <taxon>Betaproteobacteria</taxon>
        <taxon>Neisseriales</taxon>
        <taxon>Chitinibacteraceae</taxon>
        <taxon>Chitinilyticum</taxon>
    </lineage>
</organism>